<evidence type="ECO:0000259" key="8">
    <source>
        <dbReference type="Pfam" id="PF01435"/>
    </source>
</evidence>
<keyword evidence="7" id="KW-0472">Membrane</keyword>
<evidence type="ECO:0000256" key="6">
    <source>
        <dbReference type="RuleBase" id="RU003983"/>
    </source>
</evidence>
<dbReference type="AlphaFoldDB" id="A0A5P6N929"/>
<evidence type="ECO:0000256" key="5">
    <source>
        <dbReference type="ARBA" id="ARBA00023049"/>
    </source>
</evidence>
<dbReference type="PANTHER" id="PTHR22726">
    <property type="entry name" value="METALLOENDOPEPTIDASE OMA1"/>
    <property type="match status" value="1"/>
</dbReference>
<dbReference type="GO" id="GO:0051603">
    <property type="term" value="P:proteolysis involved in protein catabolic process"/>
    <property type="evidence" value="ECO:0007669"/>
    <property type="project" value="TreeGrafter"/>
</dbReference>
<comment type="similarity">
    <text evidence="6">Belongs to the peptidase M48 family.</text>
</comment>
<dbReference type="InterPro" id="IPR051156">
    <property type="entry name" value="Mito/Outer_Membr_Metalloprot"/>
</dbReference>
<dbReference type="GO" id="GO:0004222">
    <property type="term" value="F:metalloendopeptidase activity"/>
    <property type="evidence" value="ECO:0007669"/>
    <property type="project" value="InterPro"/>
</dbReference>
<dbReference type="GO" id="GO:0046872">
    <property type="term" value="F:metal ion binding"/>
    <property type="evidence" value="ECO:0007669"/>
    <property type="project" value="UniProtKB-KW"/>
</dbReference>
<gene>
    <name evidence="9" type="ORF">D0Y83_03855</name>
</gene>
<evidence type="ECO:0000313" key="10">
    <source>
        <dbReference type="Proteomes" id="UP000325385"/>
    </source>
</evidence>
<evidence type="ECO:0000256" key="2">
    <source>
        <dbReference type="ARBA" id="ARBA00022723"/>
    </source>
</evidence>
<evidence type="ECO:0000256" key="7">
    <source>
        <dbReference type="SAM" id="Phobius"/>
    </source>
</evidence>
<keyword evidence="2" id="KW-0479">Metal-binding</keyword>
<dbReference type="GO" id="GO:0016020">
    <property type="term" value="C:membrane"/>
    <property type="evidence" value="ECO:0007669"/>
    <property type="project" value="TreeGrafter"/>
</dbReference>
<feature type="transmembrane region" description="Helical" evidence="7">
    <location>
        <begin position="119"/>
        <end position="140"/>
    </location>
</feature>
<reference evidence="10" key="1">
    <citation type="submission" date="2018-09" db="EMBL/GenBank/DDBJ databases">
        <title>Nocardia yunnanensis sp. nov., an actinomycete isolated from a soil sample.</title>
        <authorList>
            <person name="Zhang J."/>
        </authorList>
    </citation>
    <scope>NUCLEOTIDE SEQUENCE [LARGE SCALE GENOMIC DNA]</scope>
    <source>
        <strain evidence="10">21-3</strain>
    </source>
</reference>
<keyword evidence="7" id="KW-1133">Transmembrane helix</keyword>
<evidence type="ECO:0000256" key="4">
    <source>
        <dbReference type="ARBA" id="ARBA00022833"/>
    </source>
</evidence>
<sequence>MARACSMLSTWARSEPMEENFSLAAEWYDGTNALRHSGVLRWDGADRLTLDAFGVETQFDVADLQFAENRPDQIVYRRETVPDFRLILPSELPPGLAARLPAESNYGAWIDRLGLGRSVAAFAVVSAAAVALFLTAPDWLGPRIPASWEREIGEAMIGDFGGRICHTPAGDAALAKLLDKVDPAEEKVRAGIANMDMVNAVALPGGQVLLFDGLVQQAETPEELAGVLGHEVGHVRERHVMTALLRQFGLSILLAGADSGVTNSVFGLAAMGYSREAEREADSYARARMRESRISPLGAAGFFERMAEQHGDREEEGSAVLGWLASHPSAGERAEAYRDAAREGADYPPVLSEAEFAALKSMCEDDPDVEEFGFF</sequence>
<keyword evidence="7" id="KW-0812">Transmembrane</keyword>
<keyword evidence="4 6" id="KW-0862">Zinc</keyword>
<dbReference type="Gene3D" id="3.30.2010.10">
    <property type="entry name" value="Metalloproteases ('zincins'), catalytic domain"/>
    <property type="match status" value="1"/>
</dbReference>
<name>A0A5P6N929_9SPHN</name>
<dbReference type="Pfam" id="PF01435">
    <property type="entry name" value="Peptidase_M48"/>
    <property type="match status" value="1"/>
</dbReference>
<protein>
    <submittedName>
        <fullName evidence="9">Peptidase</fullName>
    </submittedName>
</protein>
<keyword evidence="1 6" id="KW-0645">Protease</keyword>
<organism evidence="9 10">
    <name type="scientific">Qipengyuania flava</name>
    <dbReference type="NCBI Taxonomy" id="192812"/>
    <lineage>
        <taxon>Bacteria</taxon>
        <taxon>Pseudomonadati</taxon>
        <taxon>Pseudomonadota</taxon>
        <taxon>Alphaproteobacteria</taxon>
        <taxon>Sphingomonadales</taxon>
        <taxon>Erythrobacteraceae</taxon>
        <taxon>Qipengyuania</taxon>
    </lineage>
</organism>
<evidence type="ECO:0000256" key="3">
    <source>
        <dbReference type="ARBA" id="ARBA00022801"/>
    </source>
</evidence>
<dbReference type="Proteomes" id="UP000325385">
    <property type="component" value="Chromosome"/>
</dbReference>
<keyword evidence="5 6" id="KW-0482">Metalloprotease</keyword>
<evidence type="ECO:0000256" key="1">
    <source>
        <dbReference type="ARBA" id="ARBA00022670"/>
    </source>
</evidence>
<dbReference type="InterPro" id="IPR001915">
    <property type="entry name" value="Peptidase_M48"/>
</dbReference>
<evidence type="ECO:0000313" key="9">
    <source>
        <dbReference type="EMBL" id="QFI62500.1"/>
    </source>
</evidence>
<dbReference type="CDD" id="cd07332">
    <property type="entry name" value="M48C_Oma1_like"/>
    <property type="match status" value="1"/>
</dbReference>
<proteinExistence type="inferred from homology"/>
<accession>A0A5P6N929</accession>
<feature type="domain" description="Peptidase M48" evidence="8">
    <location>
        <begin position="175"/>
        <end position="338"/>
    </location>
</feature>
<comment type="cofactor">
    <cofactor evidence="6">
        <name>Zn(2+)</name>
        <dbReference type="ChEBI" id="CHEBI:29105"/>
    </cofactor>
    <text evidence="6">Binds 1 zinc ion per subunit.</text>
</comment>
<dbReference type="EMBL" id="CP032228">
    <property type="protein sequence ID" value="QFI62500.1"/>
    <property type="molecule type" value="Genomic_DNA"/>
</dbReference>
<dbReference type="PANTHER" id="PTHR22726:SF1">
    <property type="entry name" value="METALLOENDOPEPTIDASE OMA1, MITOCHONDRIAL"/>
    <property type="match status" value="1"/>
</dbReference>
<keyword evidence="3 6" id="KW-0378">Hydrolase</keyword>